<protein>
    <submittedName>
        <fullName evidence="10">Golgin-84</fullName>
    </submittedName>
</protein>
<dbReference type="GO" id="GO:0000139">
    <property type="term" value="C:Golgi membrane"/>
    <property type="evidence" value="ECO:0000318"/>
    <property type="project" value="GO_Central"/>
</dbReference>
<evidence type="ECO:0000256" key="9">
    <source>
        <dbReference type="SAM" id="Phobius"/>
    </source>
</evidence>
<keyword evidence="6 9" id="KW-0472">Membrane</keyword>
<dbReference type="GO" id="GO:0000301">
    <property type="term" value="P:retrograde transport, vesicle recycling within Golgi"/>
    <property type="evidence" value="ECO:0000318"/>
    <property type="project" value="GO_Central"/>
</dbReference>
<evidence type="ECO:0000313" key="11">
    <source>
        <dbReference type="Proteomes" id="UP000036987"/>
    </source>
</evidence>
<gene>
    <name evidence="10" type="ORF">ZOSMA_5G01970</name>
</gene>
<dbReference type="GO" id="GO:0007030">
    <property type="term" value="P:Golgi organization"/>
    <property type="evidence" value="ECO:0000318"/>
    <property type="project" value="GO_Central"/>
</dbReference>
<dbReference type="AlphaFoldDB" id="A0A0K9NWG5"/>
<name>A0A0K9NWG5_ZOSMR</name>
<dbReference type="EMBL" id="LFYR01001623">
    <property type="protein sequence ID" value="KMZ60330.1"/>
    <property type="molecule type" value="Genomic_DNA"/>
</dbReference>
<dbReference type="Pfam" id="PF09787">
    <property type="entry name" value="Golgin_A5"/>
    <property type="match status" value="1"/>
</dbReference>
<feature type="region of interest" description="Disordered" evidence="8">
    <location>
        <begin position="105"/>
        <end position="132"/>
    </location>
</feature>
<evidence type="ECO:0000256" key="6">
    <source>
        <dbReference type="ARBA" id="ARBA00023136"/>
    </source>
</evidence>
<reference evidence="11" key="1">
    <citation type="journal article" date="2016" name="Nature">
        <title>The genome of the seagrass Zostera marina reveals angiosperm adaptation to the sea.</title>
        <authorList>
            <person name="Olsen J.L."/>
            <person name="Rouze P."/>
            <person name="Verhelst B."/>
            <person name="Lin Y.-C."/>
            <person name="Bayer T."/>
            <person name="Collen J."/>
            <person name="Dattolo E."/>
            <person name="De Paoli E."/>
            <person name="Dittami S."/>
            <person name="Maumus F."/>
            <person name="Michel G."/>
            <person name="Kersting A."/>
            <person name="Lauritano C."/>
            <person name="Lohaus R."/>
            <person name="Toepel M."/>
            <person name="Tonon T."/>
            <person name="Vanneste K."/>
            <person name="Amirebrahimi M."/>
            <person name="Brakel J."/>
            <person name="Bostroem C."/>
            <person name="Chovatia M."/>
            <person name="Grimwood J."/>
            <person name="Jenkins J.W."/>
            <person name="Jueterbock A."/>
            <person name="Mraz A."/>
            <person name="Stam W.T."/>
            <person name="Tice H."/>
            <person name="Bornberg-Bauer E."/>
            <person name="Green P.J."/>
            <person name="Pearson G.A."/>
            <person name="Procaccini G."/>
            <person name="Duarte C.M."/>
            <person name="Schmutz J."/>
            <person name="Reusch T.B.H."/>
            <person name="Van de Peer Y."/>
        </authorList>
    </citation>
    <scope>NUCLEOTIDE SEQUENCE [LARGE SCALE GENOMIC DNA]</scope>
    <source>
        <strain evidence="11">cv. Finnish</strain>
    </source>
</reference>
<dbReference type="InterPro" id="IPR019177">
    <property type="entry name" value="Golgin_subfamily_A_member_5"/>
</dbReference>
<organism evidence="10 11">
    <name type="scientific">Zostera marina</name>
    <name type="common">Eelgrass</name>
    <dbReference type="NCBI Taxonomy" id="29655"/>
    <lineage>
        <taxon>Eukaryota</taxon>
        <taxon>Viridiplantae</taxon>
        <taxon>Streptophyta</taxon>
        <taxon>Embryophyta</taxon>
        <taxon>Tracheophyta</taxon>
        <taxon>Spermatophyta</taxon>
        <taxon>Magnoliopsida</taxon>
        <taxon>Liliopsida</taxon>
        <taxon>Zosteraceae</taxon>
        <taxon>Zostera</taxon>
    </lineage>
</organism>
<comment type="subcellular location">
    <subcellularLocation>
        <location evidence="1">Golgi apparatus membrane</location>
        <topology evidence="1">Single-pass membrane protein</topology>
    </subcellularLocation>
</comment>
<evidence type="ECO:0000256" key="4">
    <source>
        <dbReference type="ARBA" id="ARBA00023034"/>
    </source>
</evidence>
<dbReference type="PANTHER" id="PTHR13815:SF7">
    <property type="entry name" value="GOLGIN SUBFAMILY A MEMBER 5"/>
    <property type="match status" value="1"/>
</dbReference>
<keyword evidence="4" id="KW-0333">Golgi apparatus</keyword>
<evidence type="ECO:0000256" key="8">
    <source>
        <dbReference type="SAM" id="MobiDB-lite"/>
    </source>
</evidence>
<dbReference type="OMA" id="CSSYEAH"/>
<feature type="coiled-coil region" evidence="7">
    <location>
        <begin position="433"/>
        <end position="481"/>
    </location>
</feature>
<keyword evidence="11" id="KW-1185">Reference proteome</keyword>
<dbReference type="OrthoDB" id="248903at2759"/>
<evidence type="ECO:0000256" key="3">
    <source>
        <dbReference type="ARBA" id="ARBA00022989"/>
    </source>
</evidence>
<evidence type="ECO:0000256" key="5">
    <source>
        <dbReference type="ARBA" id="ARBA00023054"/>
    </source>
</evidence>
<dbReference type="GO" id="GO:0031985">
    <property type="term" value="C:Golgi cisterna"/>
    <property type="evidence" value="ECO:0000318"/>
    <property type="project" value="GO_Central"/>
</dbReference>
<feature type="compositionally biased region" description="Low complexity" evidence="8">
    <location>
        <begin position="29"/>
        <end position="38"/>
    </location>
</feature>
<feature type="coiled-coil region" evidence="7">
    <location>
        <begin position="506"/>
        <end position="533"/>
    </location>
</feature>
<dbReference type="STRING" id="29655.A0A0K9NWG5"/>
<keyword evidence="3 9" id="KW-1133">Transmembrane helix</keyword>
<dbReference type="PANTHER" id="PTHR13815">
    <property type="entry name" value="GOLGIN-84"/>
    <property type="match status" value="1"/>
</dbReference>
<feature type="transmembrane region" description="Helical" evidence="9">
    <location>
        <begin position="653"/>
        <end position="673"/>
    </location>
</feature>
<proteinExistence type="predicted"/>
<accession>A0A0K9NWG5</accession>
<feature type="coiled-coil region" evidence="7">
    <location>
        <begin position="277"/>
        <end position="357"/>
    </location>
</feature>
<evidence type="ECO:0000256" key="2">
    <source>
        <dbReference type="ARBA" id="ARBA00022692"/>
    </source>
</evidence>
<sequence>MAYWLKAAEDLFEVVDRKAKHVADELSEEQQIASQSSAFKGQEIQSKSSKSKNKARLKTSITELSRLETRKQDQKNDAVSMLYLETEEKLTLPSETMVDTVKDIRNEKNTEPSHDNDKVKISSTTTGKDDVNAANDVSGVDLVTSSLEVSDIALKKSEDKIEESSSQPSEEKVEILAMDHSSNPDAEGNLVNDNVSIKIDVNRAEVDMLEVNNMDAVEENGKETFPLPSSNLSSRKLYEHVTETPMKVQDELEEAQGLLKTSVSTGQSKEARLVRVCAGLSSRLQEYKSENAQLEELLIAERELCTSYQAHIKQLQKEVSAKRVEVSTAESNMAEALAAKNSEIETLMSSLDSLKKQASSSDLKLSSLQADMETIVRSRELSETRMLQALREELVSAEHRAEEERIAHSSTKMAAVEREVELEHRAVEASNALARIQRTAEEGASRIMELEHKIALLEVECGSLNQELQEMEARARRGQKKSNDEANQNLQVQAWQEEVERAHQGQRDADTKISSLEAELQKMRVEMAGMKRDAEHYSRHEHIELEKRYRELTDLLYHKQTQLETMVSQKAAAEFQLEKVIMRHQEIQEAERATSSRRGLSSWDEDAADLKALEPLPLHNRHMAAANMQLARAVKLLDYGTVRATRYLRRYPYARVILLFYLVFVHLFLMYLLHRLQEQADSLSAREVAESMGLNNSNLQ</sequence>
<evidence type="ECO:0000313" key="10">
    <source>
        <dbReference type="EMBL" id="KMZ60330.1"/>
    </source>
</evidence>
<comment type="caution">
    <text evidence="10">The sequence shown here is derived from an EMBL/GenBank/DDBJ whole genome shotgun (WGS) entry which is preliminary data.</text>
</comment>
<dbReference type="Proteomes" id="UP000036987">
    <property type="component" value="Unassembled WGS sequence"/>
</dbReference>
<keyword evidence="5 7" id="KW-0175">Coiled coil</keyword>
<feature type="region of interest" description="Disordered" evidence="8">
    <location>
        <begin position="29"/>
        <end position="58"/>
    </location>
</feature>
<evidence type="ECO:0000256" key="7">
    <source>
        <dbReference type="SAM" id="Coils"/>
    </source>
</evidence>
<evidence type="ECO:0000256" key="1">
    <source>
        <dbReference type="ARBA" id="ARBA00004194"/>
    </source>
</evidence>
<feature type="compositionally biased region" description="Basic and acidic residues" evidence="8">
    <location>
        <begin position="105"/>
        <end position="120"/>
    </location>
</feature>
<keyword evidence="2 9" id="KW-0812">Transmembrane</keyword>